<dbReference type="Gene3D" id="1.10.287.850">
    <property type="entry name" value="HP0062-like domain"/>
    <property type="match status" value="1"/>
</dbReference>
<comment type="caution">
    <text evidence="3">The sequence shown here is derived from an EMBL/GenBank/DDBJ whole genome shotgun (WGS) entry which is preliminary data.</text>
</comment>
<dbReference type="EMBL" id="MVHD01000041">
    <property type="protein sequence ID" value="OQZ89025.1"/>
    <property type="molecule type" value="Genomic_DNA"/>
</dbReference>
<dbReference type="Pfam" id="PF00934">
    <property type="entry name" value="PE"/>
    <property type="match status" value="1"/>
</dbReference>
<dbReference type="Pfam" id="PF21526">
    <property type="entry name" value="PGRS"/>
    <property type="match status" value="1"/>
</dbReference>
<evidence type="ECO:0000313" key="4">
    <source>
        <dbReference type="Proteomes" id="UP000192319"/>
    </source>
</evidence>
<organism evidence="3 4">
    <name type="scientific">Mycobacterium alsense</name>
    <dbReference type="NCBI Taxonomy" id="324058"/>
    <lineage>
        <taxon>Bacteria</taxon>
        <taxon>Bacillati</taxon>
        <taxon>Actinomycetota</taxon>
        <taxon>Actinomycetes</taxon>
        <taxon>Mycobacteriales</taxon>
        <taxon>Mycobacteriaceae</taxon>
        <taxon>Mycobacterium</taxon>
    </lineage>
</organism>
<dbReference type="RefSeq" id="WP_158086806.1">
    <property type="nucleotide sequence ID" value="NZ_MVHD01000041.1"/>
</dbReference>
<sequence>MSYVVVTPDALTAAAANVGTINSSLSAANAAADLPFIFVPGSAGDQVSKAIATLFTEVGEEFQKLLKEATAVAAQIEQALNQAGEAFRAAEVLSIQVLTPSLWPAAVADASGPAPPPRTDPLGTVMYELNQTGRTLFGAPLFYNGANGTQASPNGENGGLLMGNGGNGWDSTVAGVNGGNGGLAGLLGNGGNGGSGGQGATGGNGGSAVWAGNGGTGGAGWNSTVSGVNGGNGGAGGNGGFYWGTGGAGGAGGSATDATGGSGGAGGNVGLLGGANFGFGVPAGGTGGAGGDSITGQGGTGGTGGAGFALG</sequence>
<dbReference type="InterPro" id="IPR048996">
    <property type="entry name" value="PGRS_rpt"/>
</dbReference>
<dbReference type="InterPro" id="IPR038332">
    <property type="entry name" value="PPE_sf"/>
</dbReference>
<feature type="domain" description="PE" evidence="2">
    <location>
        <begin position="4"/>
        <end position="92"/>
    </location>
</feature>
<reference evidence="3 4" key="1">
    <citation type="submission" date="2017-02" db="EMBL/GenBank/DDBJ databases">
        <title>The new phylogeny of genus Mycobacterium.</title>
        <authorList>
            <person name="Tortoli E."/>
            <person name="Trovato A."/>
            <person name="Cirillo D.M."/>
        </authorList>
    </citation>
    <scope>NUCLEOTIDE SEQUENCE [LARGE SCALE GENOMIC DNA]</scope>
    <source>
        <strain evidence="3 4">DSM 45230</strain>
    </source>
</reference>
<evidence type="ECO:0000313" key="3">
    <source>
        <dbReference type="EMBL" id="OQZ89025.1"/>
    </source>
</evidence>
<keyword evidence="4" id="KW-1185">Reference proteome</keyword>
<feature type="region of interest" description="Disordered" evidence="1">
    <location>
        <begin position="291"/>
        <end position="311"/>
    </location>
</feature>
<dbReference type="Proteomes" id="UP000192319">
    <property type="component" value="Unassembled WGS sequence"/>
</dbReference>
<protein>
    <recommendedName>
        <fullName evidence="2">PE domain-containing protein</fullName>
    </recommendedName>
</protein>
<dbReference type="InterPro" id="IPR000084">
    <property type="entry name" value="PE-PGRS_N"/>
</dbReference>
<evidence type="ECO:0000256" key="1">
    <source>
        <dbReference type="SAM" id="MobiDB-lite"/>
    </source>
</evidence>
<accession>A0ABX3R4P8</accession>
<gene>
    <name evidence="3" type="ORF">BST11_19840</name>
</gene>
<feature type="non-terminal residue" evidence="3">
    <location>
        <position position="311"/>
    </location>
</feature>
<evidence type="ECO:0000259" key="2">
    <source>
        <dbReference type="Pfam" id="PF00934"/>
    </source>
</evidence>
<name>A0ABX3R4P8_9MYCO</name>
<proteinExistence type="predicted"/>
<dbReference type="SUPFAM" id="SSF140459">
    <property type="entry name" value="PE/PPE dimer-like"/>
    <property type="match status" value="1"/>
</dbReference>